<keyword evidence="4 12" id="KW-0489">Methyltransferase</keyword>
<evidence type="ECO:0000313" key="12">
    <source>
        <dbReference type="EMBL" id="MED6193270.1"/>
    </source>
</evidence>
<evidence type="ECO:0000259" key="10">
    <source>
        <dbReference type="PROSITE" id="PS50868"/>
    </source>
</evidence>
<evidence type="ECO:0000256" key="5">
    <source>
        <dbReference type="ARBA" id="ARBA00022679"/>
    </source>
</evidence>
<keyword evidence="3" id="KW-0158">Chromosome</keyword>
<dbReference type="Proteomes" id="UP001341840">
    <property type="component" value="Unassembled WGS sequence"/>
</dbReference>
<feature type="region of interest" description="Disordered" evidence="8">
    <location>
        <begin position="574"/>
        <end position="593"/>
    </location>
</feature>
<feature type="compositionally biased region" description="Polar residues" evidence="8">
    <location>
        <begin position="14"/>
        <end position="24"/>
    </location>
</feature>
<dbReference type="Gene3D" id="2.170.270.10">
    <property type="entry name" value="SET domain"/>
    <property type="match status" value="1"/>
</dbReference>
<feature type="domain" description="Post-SET" evidence="10">
    <location>
        <begin position="310"/>
        <end position="326"/>
    </location>
</feature>
<evidence type="ECO:0000256" key="8">
    <source>
        <dbReference type="SAM" id="MobiDB-lite"/>
    </source>
</evidence>
<evidence type="ECO:0000313" key="13">
    <source>
        <dbReference type="Proteomes" id="UP001341840"/>
    </source>
</evidence>
<feature type="domain" description="SET" evidence="9">
    <location>
        <begin position="186"/>
        <end position="303"/>
    </location>
</feature>
<dbReference type="InterPro" id="IPR050777">
    <property type="entry name" value="SET2_Histone-Lys_MeTrsfase"/>
</dbReference>
<dbReference type="PANTHER" id="PTHR22884">
    <property type="entry name" value="SET DOMAIN PROTEINS"/>
    <property type="match status" value="1"/>
</dbReference>
<evidence type="ECO:0000256" key="7">
    <source>
        <dbReference type="ARBA" id="ARBA00023242"/>
    </source>
</evidence>
<dbReference type="EMBL" id="JASCZI010211501">
    <property type="protein sequence ID" value="MED6193270.1"/>
    <property type="molecule type" value="Genomic_DNA"/>
</dbReference>
<sequence>MAVSDHLERDRNHSTSPNTYTTATVHRKPSYPAPAGDLSFYRKPILLALEDRPFHLRCHRFEPFNSVLGFYTIVNFLFFVKDVTFGGESGSKLVVSVSAVTRMDPNVEEELPQYIHINQNEFLIRRHKKQKEEDIAICECKYNVDDPDSACGDSCLNVLTSTECTPGYCPCGDLCKNQRFQKCEYAKTKLFKTEGRGWGLLADENIKAGQFVIEYCGEVISWKEAKRRSQAYEIQGLTDAFIICLNASESIDATRKGSLGRFINHSCQPNCETRKWNVLGEIRVGIFAKHDIPFGAELAYDYNFEWFGGAKVRCLCGAARCSGFLGAKSRGFQEDTYLWEDDDERYSVEKIPVYDSAEDEMGTEVLKRMSLESSANYFNGRIGPSMDNTLKAVQLSDSGAFSIPLDLAQMKDLDVKKIKTEVVSEDMKLDSEDTEQAFSQKNAMISRIRSNTAARNYHLGPRSMSTKRTKGHRGRKLKNLVQKEVDVKFAAGLLASKAAQEEILKYEEVKNNAASDLDSLYDEIRPAIEEHERDSQDSVSTSVAEKWIQACCLKLKAEFDLYSSIIKNVACTAQRAKPPPEADNGNEIKLLTG</sequence>
<dbReference type="PROSITE" id="PS51215">
    <property type="entry name" value="AWS"/>
    <property type="match status" value="1"/>
</dbReference>
<dbReference type="GO" id="GO:0032259">
    <property type="term" value="P:methylation"/>
    <property type="evidence" value="ECO:0007669"/>
    <property type="project" value="UniProtKB-KW"/>
</dbReference>
<dbReference type="SUPFAM" id="SSF82199">
    <property type="entry name" value="SET domain"/>
    <property type="match status" value="1"/>
</dbReference>
<dbReference type="SMART" id="SM00317">
    <property type="entry name" value="SET"/>
    <property type="match status" value="1"/>
</dbReference>
<dbReference type="Pfam" id="PF17907">
    <property type="entry name" value="AWS"/>
    <property type="match status" value="1"/>
</dbReference>
<evidence type="ECO:0000256" key="6">
    <source>
        <dbReference type="ARBA" id="ARBA00022691"/>
    </source>
</evidence>
<keyword evidence="6" id="KW-0949">S-adenosyl-L-methionine</keyword>
<evidence type="ECO:0000259" key="9">
    <source>
        <dbReference type="PROSITE" id="PS50280"/>
    </source>
</evidence>
<accession>A0ABU6X7Y3</accession>
<comment type="subcellular location">
    <subcellularLocation>
        <location evidence="2">Chromosome</location>
    </subcellularLocation>
    <subcellularLocation>
        <location evidence="1">Nucleus</location>
    </subcellularLocation>
</comment>
<evidence type="ECO:0000256" key="3">
    <source>
        <dbReference type="ARBA" id="ARBA00022454"/>
    </source>
</evidence>
<dbReference type="InterPro" id="IPR046341">
    <property type="entry name" value="SET_dom_sf"/>
</dbReference>
<dbReference type="SMART" id="SM00508">
    <property type="entry name" value="PostSET"/>
    <property type="match status" value="1"/>
</dbReference>
<keyword evidence="13" id="KW-1185">Reference proteome</keyword>
<dbReference type="Pfam" id="PF00856">
    <property type="entry name" value="SET"/>
    <property type="match status" value="1"/>
</dbReference>
<evidence type="ECO:0000259" key="11">
    <source>
        <dbReference type="PROSITE" id="PS51215"/>
    </source>
</evidence>
<gene>
    <name evidence="12" type="primary">ASHH1_2</name>
    <name evidence="12" type="ORF">PIB30_017850</name>
</gene>
<dbReference type="InterPro" id="IPR003616">
    <property type="entry name" value="Post-SET_dom"/>
</dbReference>
<dbReference type="InterPro" id="IPR006560">
    <property type="entry name" value="AWS_dom"/>
</dbReference>
<dbReference type="EC" id="2.1.1.354" evidence="12"/>
<name>A0ABU6X7Y3_9FABA</name>
<protein>
    <submittedName>
        <fullName evidence="12">Histone-lysine N-methyltransferase ashh1</fullName>
        <ecNumber evidence="12">2.1.1.354</ecNumber>
    </submittedName>
</protein>
<dbReference type="GO" id="GO:0140999">
    <property type="term" value="F:histone H3K4 trimethyltransferase activity"/>
    <property type="evidence" value="ECO:0007669"/>
    <property type="project" value="UniProtKB-EC"/>
</dbReference>
<evidence type="ECO:0000256" key="1">
    <source>
        <dbReference type="ARBA" id="ARBA00004123"/>
    </source>
</evidence>
<feature type="domain" description="AWS" evidence="11">
    <location>
        <begin position="133"/>
        <end position="184"/>
    </location>
</feature>
<dbReference type="PROSITE" id="PS50280">
    <property type="entry name" value="SET"/>
    <property type="match status" value="1"/>
</dbReference>
<dbReference type="SMART" id="SM00570">
    <property type="entry name" value="AWS"/>
    <property type="match status" value="1"/>
</dbReference>
<comment type="caution">
    <text evidence="12">The sequence shown here is derived from an EMBL/GenBank/DDBJ whole genome shotgun (WGS) entry which is preliminary data.</text>
</comment>
<feature type="region of interest" description="Disordered" evidence="8">
    <location>
        <begin position="1"/>
        <end position="27"/>
    </location>
</feature>
<organism evidence="12 13">
    <name type="scientific">Stylosanthes scabra</name>
    <dbReference type="NCBI Taxonomy" id="79078"/>
    <lineage>
        <taxon>Eukaryota</taxon>
        <taxon>Viridiplantae</taxon>
        <taxon>Streptophyta</taxon>
        <taxon>Embryophyta</taxon>
        <taxon>Tracheophyta</taxon>
        <taxon>Spermatophyta</taxon>
        <taxon>Magnoliopsida</taxon>
        <taxon>eudicotyledons</taxon>
        <taxon>Gunneridae</taxon>
        <taxon>Pentapetalae</taxon>
        <taxon>rosids</taxon>
        <taxon>fabids</taxon>
        <taxon>Fabales</taxon>
        <taxon>Fabaceae</taxon>
        <taxon>Papilionoideae</taxon>
        <taxon>50 kb inversion clade</taxon>
        <taxon>dalbergioids sensu lato</taxon>
        <taxon>Dalbergieae</taxon>
        <taxon>Pterocarpus clade</taxon>
        <taxon>Stylosanthes</taxon>
    </lineage>
</organism>
<dbReference type="PROSITE" id="PS50868">
    <property type="entry name" value="POST_SET"/>
    <property type="match status" value="1"/>
</dbReference>
<reference evidence="12 13" key="1">
    <citation type="journal article" date="2023" name="Plants (Basel)">
        <title>Bridging the Gap: Combining Genomics and Transcriptomics Approaches to Understand Stylosanthes scabra, an Orphan Legume from the Brazilian Caatinga.</title>
        <authorList>
            <person name="Ferreira-Neto J.R.C."/>
            <person name="da Silva M.D."/>
            <person name="Binneck E."/>
            <person name="de Melo N.F."/>
            <person name="da Silva R.H."/>
            <person name="de Melo A.L.T.M."/>
            <person name="Pandolfi V."/>
            <person name="Bustamante F.O."/>
            <person name="Brasileiro-Vidal A.C."/>
            <person name="Benko-Iseppon A.M."/>
        </authorList>
    </citation>
    <scope>NUCLEOTIDE SEQUENCE [LARGE SCALE GENOMIC DNA]</scope>
    <source>
        <tissue evidence="12">Leaves</tissue>
    </source>
</reference>
<keyword evidence="7" id="KW-0539">Nucleus</keyword>
<evidence type="ECO:0000256" key="2">
    <source>
        <dbReference type="ARBA" id="ARBA00004286"/>
    </source>
</evidence>
<evidence type="ECO:0000256" key="4">
    <source>
        <dbReference type="ARBA" id="ARBA00022603"/>
    </source>
</evidence>
<keyword evidence="5 12" id="KW-0808">Transferase</keyword>
<feature type="compositionally biased region" description="Basic and acidic residues" evidence="8">
    <location>
        <begin position="1"/>
        <end position="13"/>
    </location>
</feature>
<dbReference type="InterPro" id="IPR001214">
    <property type="entry name" value="SET_dom"/>
</dbReference>
<proteinExistence type="predicted"/>